<dbReference type="PANTHER" id="PTHR43309:SF5">
    <property type="entry name" value="5-OXOPROLINASE SUBUNIT C"/>
    <property type="match status" value="1"/>
</dbReference>
<dbReference type="InterPro" id="IPR029000">
    <property type="entry name" value="Cyclophilin-like_dom_sf"/>
</dbReference>
<dbReference type="Gene3D" id="2.40.100.10">
    <property type="entry name" value="Cyclophilin-like"/>
    <property type="match status" value="1"/>
</dbReference>
<sequence>MGARLLIVRAAPLTTVQDAGRPGMLVHGVAASGPMDRAAHARAGLLAGATDGAGLEFTRAGLDLRIGHGQARLGWDGGRFSARIDGKPVAWPGGATLAAGATLSIEPGEAGNYGYLRFGGALDLPAVLGSRSTSTRARLGGVDGRPLRAGDELVLRGEGVEPRIPPAPPMEDGPIRFVWGIHADRFAPSVRAAFLRGLFRVTPTMDRMGVRLADEAAVFAGASILSLVSEPVLPGDIQVLGDGTPIVLMRDHQPTGGYPRIGTVISADLDRFAQLRAGSAVAFAPVSVDHAHRLLRSRPR</sequence>
<evidence type="ECO:0000256" key="3">
    <source>
        <dbReference type="ARBA" id="ARBA00022840"/>
    </source>
</evidence>
<evidence type="ECO:0000256" key="2">
    <source>
        <dbReference type="ARBA" id="ARBA00022801"/>
    </source>
</evidence>
<feature type="domain" description="Carboxyltransferase" evidence="4">
    <location>
        <begin position="28"/>
        <end position="299"/>
    </location>
</feature>
<evidence type="ECO:0000256" key="1">
    <source>
        <dbReference type="ARBA" id="ARBA00022741"/>
    </source>
</evidence>
<dbReference type="Proteomes" id="UP001595613">
    <property type="component" value="Unassembled WGS sequence"/>
</dbReference>
<dbReference type="SMART" id="SM00797">
    <property type="entry name" value="AHS2"/>
    <property type="match status" value="1"/>
</dbReference>
<keyword evidence="1" id="KW-0547">Nucleotide-binding</keyword>
<gene>
    <name evidence="5" type="ORF">ACFOOL_16155</name>
</gene>
<organism evidence="5 6">
    <name type="scientific">Devosia honganensis</name>
    <dbReference type="NCBI Taxonomy" id="1610527"/>
    <lineage>
        <taxon>Bacteria</taxon>
        <taxon>Pseudomonadati</taxon>
        <taxon>Pseudomonadota</taxon>
        <taxon>Alphaproteobacteria</taxon>
        <taxon>Hyphomicrobiales</taxon>
        <taxon>Devosiaceae</taxon>
        <taxon>Devosia</taxon>
    </lineage>
</organism>
<protein>
    <submittedName>
        <fullName evidence="5">Biotin-dependent carboxyltransferase family protein</fullName>
    </submittedName>
</protein>
<dbReference type="RefSeq" id="WP_380098391.1">
    <property type="nucleotide sequence ID" value="NZ_JBHRYD010000016.1"/>
</dbReference>
<accession>A0ABV7X3Z3</accession>
<name>A0ABV7X3Z3_9HYPH</name>
<proteinExistence type="predicted"/>
<dbReference type="SUPFAM" id="SSF50891">
    <property type="entry name" value="Cyclophilin-like"/>
    <property type="match status" value="1"/>
</dbReference>
<evidence type="ECO:0000313" key="5">
    <source>
        <dbReference type="EMBL" id="MFC3706281.1"/>
    </source>
</evidence>
<dbReference type="PANTHER" id="PTHR43309">
    <property type="entry name" value="5-OXOPROLINASE SUBUNIT C"/>
    <property type="match status" value="1"/>
</dbReference>
<dbReference type="EMBL" id="JBHRYD010000016">
    <property type="protein sequence ID" value="MFC3706281.1"/>
    <property type="molecule type" value="Genomic_DNA"/>
</dbReference>
<reference evidence="6" key="1">
    <citation type="journal article" date="2019" name="Int. J. Syst. Evol. Microbiol.">
        <title>The Global Catalogue of Microorganisms (GCM) 10K type strain sequencing project: providing services to taxonomists for standard genome sequencing and annotation.</title>
        <authorList>
            <consortium name="The Broad Institute Genomics Platform"/>
            <consortium name="The Broad Institute Genome Sequencing Center for Infectious Disease"/>
            <person name="Wu L."/>
            <person name="Ma J."/>
        </authorList>
    </citation>
    <scope>NUCLEOTIDE SEQUENCE [LARGE SCALE GENOMIC DNA]</scope>
    <source>
        <strain evidence="6">KCTC 42281</strain>
    </source>
</reference>
<evidence type="ECO:0000259" key="4">
    <source>
        <dbReference type="SMART" id="SM00797"/>
    </source>
</evidence>
<keyword evidence="6" id="KW-1185">Reference proteome</keyword>
<keyword evidence="3" id="KW-0067">ATP-binding</keyword>
<dbReference type="InterPro" id="IPR052708">
    <property type="entry name" value="PxpC"/>
</dbReference>
<comment type="caution">
    <text evidence="5">The sequence shown here is derived from an EMBL/GenBank/DDBJ whole genome shotgun (WGS) entry which is preliminary data.</text>
</comment>
<evidence type="ECO:0000313" key="6">
    <source>
        <dbReference type="Proteomes" id="UP001595613"/>
    </source>
</evidence>
<dbReference type="Pfam" id="PF02626">
    <property type="entry name" value="CT_A_B"/>
    <property type="match status" value="1"/>
</dbReference>
<dbReference type="InterPro" id="IPR003778">
    <property type="entry name" value="CT_A_B"/>
</dbReference>
<keyword evidence="2" id="KW-0378">Hydrolase</keyword>